<dbReference type="EMBL" id="JAVKGS010000003">
    <property type="protein sequence ID" value="MDR5692919.1"/>
    <property type="molecule type" value="Genomic_DNA"/>
</dbReference>
<evidence type="ECO:0000313" key="2">
    <source>
        <dbReference type="Proteomes" id="UP001260072"/>
    </source>
</evidence>
<dbReference type="Proteomes" id="UP001260072">
    <property type="component" value="Unassembled WGS sequence"/>
</dbReference>
<comment type="caution">
    <text evidence="1">The sequence shown here is derived from an EMBL/GenBank/DDBJ whole genome shotgun (WGS) entry which is preliminary data.</text>
</comment>
<organism evidence="1 2">
    <name type="scientific">Agromyces indicus</name>
    <dbReference type="NCBI Taxonomy" id="758919"/>
    <lineage>
        <taxon>Bacteria</taxon>
        <taxon>Bacillati</taxon>
        <taxon>Actinomycetota</taxon>
        <taxon>Actinomycetes</taxon>
        <taxon>Micrococcales</taxon>
        <taxon>Microbacteriaceae</taxon>
        <taxon>Agromyces</taxon>
    </lineage>
</organism>
<accession>A0ABU1FMC2</accession>
<gene>
    <name evidence="1" type="ORF">RH861_12680</name>
</gene>
<protein>
    <submittedName>
        <fullName evidence="1">Zinc-binding alcohol dehydrogenase</fullName>
    </submittedName>
</protein>
<sequence>MHAGSTPSWVIRENASTGVLLALYLREVLGIASPAELPRLRDVGRIGSDPAPRDVDAHDALEKQWREWWAMTVEPEDHPSPVPLELIDEYGTAVALPVSGAEALAASIRPHAEAALAWADWAHERYRTASAARSGDTYRAYAGTIAEHEREVGRRAHSFELNVEVLPLAASGVWWVGRKTVAVTDQLRADAAAFDDAIHPIIAELA</sequence>
<dbReference type="RefSeq" id="WP_310521275.1">
    <property type="nucleotide sequence ID" value="NZ_BAABBS010000001.1"/>
</dbReference>
<proteinExistence type="predicted"/>
<reference evidence="2" key="1">
    <citation type="submission" date="2023-07" db="EMBL/GenBank/DDBJ databases">
        <title>Description of three actinobacteria isolated from air of manufacturing shop in a pharmaceutical factory.</title>
        <authorList>
            <person name="Zhang D.-F."/>
        </authorList>
    </citation>
    <scope>NUCLEOTIDE SEQUENCE [LARGE SCALE GENOMIC DNA]</scope>
    <source>
        <strain evidence="2">CCTCC AB 2011122</strain>
    </source>
</reference>
<evidence type="ECO:0000313" key="1">
    <source>
        <dbReference type="EMBL" id="MDR5692919.1"/>
    </source>
</evidence>
<keyword evidence="2" id="KW-1185">Reference proteome</keyword>
<name>A0ABU1FMC2_9MICO</name>